<gene>
    <name evidence="1" type="ORF">M0639_16265</name>
</gene>
<reference evidence="2" key="1">
    <citation type="journal article" date="2022" name="Environ. Microbiol.">
        <title>Functional analysis, diversity, and distribution of carbendazim hydrolases MheI and CbmA, responsible for the initial step in carbendazim degradation.</title>
        <authorList>
            <person name="Zhang M."/>
            <person name="Bai X."/>
            <person name="Li Q."/>
            <person name="Zhang L."/>
            <person name="Zhu Q."/>
            <person name="Gao S."/>
            <person name="Ke Z."/>
            <person name="Jiang M."/>
            <person name="Hu J."/>
            <person name="Qiu J."/>
            <person name="Hong Q."/>
        </authorList>
    </citation>
    <scope>NUCLEOTIDE SEQUENCE [LARGE SCALE GENOMIC DNA]</scope>
    <source>
        <strain evidence="2">djl-6</strain>
    </source>
</reference>
<dbReference type="Proteomes" id="UP000831484">
    <property type="component" value="Chromosome"/>
</dbReference>
<protein>
    <submittedName>
        <fullName evidence="1">Uncharacterized protein</fullName>
    </submittedName>
</protein>
<accession>A0AB38R6T8</accession>
<sequence>MSIKDEVWITLGEEIDDSVEAGLGTSIVSDKSTDQQVYGFALTCMHLGFDPTKPLEQRYGQERALQIMDEIEASVELEEELRRNILYIACVWAASAKKTVEHLGPKPKQHVERLIDEIAKLCVRYWTLEPIVNQSGFQEKLGISQPRASKYLAYLEQQKVLEKTKKGGMTGGKKTSNVYKIIGTQDYSPEQIKEEFDALRLQSVTAEDQIKEYVSVGSTRKEATPDNPRGYTW</sequence>
<dbReference type="RefSeq" id="WP_156525087.1">
    <property type="nucleotide sequence ID" value="NZ_CP096563.1"/>
</dbReference>
<proteinExistence type="predicted"/>
<organism evidence="1 2">
    <name type="scientific">Rhodococcus qingshengii JCM 15477</name>
    <dbReference type="NCBI Taxonomy" id="1303681"/>
    <lineage>
        <taxon>Bacteria</taxon>
        <taxon>Bacillati</taxon>
        <taxon>Actinomycetota</taxon>
        <taxon>Actinomycetes</taxon>
        <taxon>Mycobacteriales</taxon>
        <taxon>Nocardiaceae</taxon>
        <taxon>Rhodococcus</taxon>
        <taxon>Rhodococcus erythropolis group</taxon>
    </lineage>
</organism>
<dbReference type="AlphaFoldDB" id="A0AB38R6T8"/>
<evidence type="ECO:0000313" key="2">
    <source>
        <dbReference type="Proteomes" id="UP000831484"/>
    </source>
</evidence>
<dbReference type="EMBL" id="CP096563">
    <property type="protein sequence ID" value="UPU40636.1"/>
    <property type="molecule type" value="Genomic_DNA"/>
</dbReference>
<name>A0AB38R6T8_RHOSG</name>
<keyword evidence="2" id="KW-1185">Reference proteome</keyword>
<evidence type="ECO:0000313" key="1">
    <source>
        <dbReference type="EMBL" id="UPU40636.1"/>
    </source>
</evidence>